<reference evidence="3" key="3">
    <citation type="submission" date="2020-12" db="UniProtKB">
        <authorList>
            <consortium name="EnsemblPlants"/>
        </authorList>
    </citation>
    <scope>IDENTIFICATION</scope>
</reference>
<dbReference type="RefSeq" id="XP_024380201.1">
    <property type="nucleotide sequence ID" value="XM_024524433.2"/>
</dbReference>
<keyword evidence="1" id="KW-1133">Transmembrane helix</keyword>
<evidence type="ECO:0000313" key="2">
    <source>
        <dbReference type="EMBL" id="PNR51083.1"/>
    </source>
</evidence>
<evidence type="ECO:0000256" key="1">
    <source>
        <dbReference type="SAM" id="Phobius"/>
    </source>
</evidence>
<dbReference type="EnsemblPlants" id="Pp3c7_11470V3.3">
    <property type="protein sequence ID" value="Pp3c7_11470V3.3"/>
    <property type="gene ID" value="Pp3c7_11470"/>
</dbReference>
<dbReference type="EnsemblPlants" id="Pp3c7_11470V3.1">
    <property type="protein sequence ID" value="Pp3c7_11470V3.1"/>
    <property type="gene ID" value="Pp3c7_11470"/>
</dbReference>
<evidence type="ECO:0000313" key="3">
    <source>
        <dbReference type="EnsemblPlants" id="Pp3c7_11470V3.1"/>
    </source>
</evidence>
<feature type="transmembrane region" description="Helical" evidence="1">
    <location>
        <begin position="73"/>
        <end position="94"/>
    </location>
</feature>
<dbReference type="OrthoDB" id="521730at2759"/>
<dbReference type="KEGG" id="ppp:112284549"/>
<dbReference type="Gramene" id="Pp3c7_11470V3.1">
    <property type="protein sequence ID" value="Pp3c7_11470V3.1"/>
    <property type="gene ID" value="Pp3c7_11470"/>
</dbReference>
<name>A0A2K1KBD1_PHYPA</name>
<keyword evidence="4" id="KW-1185">Reference proteome</keyword>
<evidence type="ECO:0000313" key="4">
    <source>
        <dbReference type="Proteomes" id="UP000006727"/>
    </source>
</evidence>
<dbReference type="PaxDb" id="3218-PP1S87_168V6.1"/>
<reference evidence="2 4" key="2">
    <citation type="journal article" date="2018" name="Plant J.">
        <title>The Physcomitrella patens chromosome-scale assembly reveals moss genome structure and evolution.</title>
        <authorList>
            <person name="Lang D."/>
            <person name="Ullrich K.K."/>
            <person name="Murat F."/>
            <person name="Fuchs J."/>
            <person name="Jenkins J."/>
            <person name="Haas F.B."/>
            <person name="Piednoel M."/>
            <person name="Gundlach H."/>
            <person name="Van Bel M."/>
            <person name="Meyberg R."/>
            <person name="Vives C."/>
            <person name="Morata J."/>
            <person name="Symeonidi A."/>
            <person name="Hiss M."/>
            <person name="Muchero W."/>
            <person name="Kamisugi Y."/>
            <person name="Saleh O."/>
            <person name="Blanc G."/>
            <person name="Decker E.L."/>
            <person name="van Gessel N."/>
            <person name="Grimwood J."/>
            <person name="Hayes R.D."/>
            <person name="Graham S.W."/>
            <person name="Gunter L.E."/>
            <person name="McDaniel S.F."/>
            <person name="Hoernstein S.N.W."/>
            <person name="Larsson A."/>
            <person name="Li F.W."/>
            <person name="Perroud P.F."/>
            <person name="Phillips J."/>
            <person name="Ranjan P."/>
            <person name="Rokshar D.S."/>
            <person name="Rothfels C.J."/>
            <person name="Schneider L."/>
            <person name="Shu S."/>
            <person name="Stevenson D.W."/>
            <person name="Thummler F."/>
            <person name="Tillich M."/>
            <person name="Villarreal Aguilar J.C."/>
            <person name="Widiez T."/>
            <person name="Wong G.K."/>
            <person name="Wymore A."/>
            <person name="Zhang Y."/>
            <person name="Zimmer A.D."/>
            <person name="Quatrano R.S."/>
            <person name="Mayer K.F.X."/>
            <person name="Goodstein D."/>
            <person name="Casacuberta J.M."/>
            <person name="Vandepoele K."/>
            <person name="Reski R."/>
            <person name="Cuming A.C."/>
            <person name="Tuskan G.A."/>
            <person name="Maumus F."/>
            <person name="Salse J."/>
            <person name="Schmutz J."/>
            <person name="Rensing S.A."/>
        </authorList>
    </citation>
    <scope>NUCLEOTIDE SEQUENCE [LARGE SCALE GENOMIC DNA]</scope>
    <source>
        <strain evidence="3 4">cv. Gransden 2004</strain>
    </source>
</reference>
<accession>A0A2K1KBD1</accession>
<dbReference type="EMBL" id="ABEU02000007">
    <property type="protein sequence ID" value="PNR51083.1"/>
    <property type="molecule type" value="Genomic_DNA"/>
</dbReference>
<dbReference type="AlphaFoldDB" id="A0A2K1KBD1"/>
<proteinExistence type="predicted"/>
<dbReference type="Proteomes" id="UP000006727">
    <property type="component" value="Chromosome 7"/>
</dbReference>
<dbReference type="Gramene" id="Pp3c7_11470V3.3">
    <property type="protein sequence ID" value="Pp3c7_11470V3.3"/>
    <property type="gene ID" value="Pp3c7_11470"/>
</dbReference>
<keyword evidence="1" id="KW-0472">Membrane</keyword>
<organism evidence="2">
    <name type="scientific">Physcomitrium patens</name>
    <name type="common">Spreading-leaved earth moss</name>
    <name type="synonym">Physcomitrella patens</name>
    <dbReference type="NCBI Taxonomy" id="3218"/>
    <lineage>
        <taxon>Eukaryota</taxon>
        <taxon>Viridiplantae</taxon>
        <taxon>Streptophyta</taxon>
        <taxon>Embryophyta</taxon>
        <taxon>Bryophyta</taxon>
        <taxon>Bryophytina</taxon>
        <taxon>Bryopsida</taxon>
        <taxon>Funariidae</taxon>
        <taxon>Funariales</taxon>
        <taxon>Funariaceae</taxon>
        <taxon>Physcomitrium</taxon>
    </lineage>
</organism>
<dbReference type="GeneID" id="112284549"/>
<protein>
    <submittedName>
        <fullName evidence="2 3">Uncharacterized protein</fullName>
    </submittedName>
</protein>
<keyword evidence="1" id="KW-0812">Transmembrane</keyword>
<gene>
    <name evidence="3" type="primary">LOC112284549</name>
    <name evidence="2" type="ORF">PHYPA_010269</name>
</gene>
<reference evidence="2 4" key="1">
    <citation type="journal article" date="2008" name="Science">
        <title>The Physcomitrella genome reveals evolutionary insights into the conquest of land by plants.</title>
        <authorList>
            <person name="Rensing S."/>
            <person name="Lang D."/>
            <person name="Zimmer A."/>
            <person name="Terry A."/>
            <person name="Salamov A."/>
            <person name="Shapiro H."/>
            <person name="Nishiyama T."/>
            <person name="Perroud P.-F."/>
            <person name="Lindquist E."/>
            <person name="Kamisugi Y."/>
            <person name="Tanahashi T."/>
            <person name="Sakakibara K."/>
            <person name="Fujita T."/>
            <person name="Oishi K."/>
            <person name="Shin-I T."/>
            <person name="Kuroki Y."/>
            <person name="Toyoda A."/>
            <person name="Suzuki Y."/>
            <person name="Hashimoto A."/>
            <person name="Yamaguchi K."/>
            <person name="Sugano A."/>
            <person name="Kohara Y."/>
            <person name="Fujiyama A."/>
            <person name="Anterola A."/>
            <person name="Aoki S."/>
            <person name="Ashton N."/>
            <person name="Barbazuk W.B."/>
            <person name="Barker E."/>
            <person name="Bennetzen J."/>
            <person name="Bezanilla M."/>
            <person name="Blankenship R."/>
            <person name="Cho S.H."/>
            <person name="Dutcher S."/>
            <person name="Estelle M."/>
            <person name="Fawcett J.A."/>
            <person name="Gundlach H."/>
            <person name="Hanada K."/>
            <person name="Heyl A."/>
            <person name="Hicks K.A."/>
            <person name="Hugh J."/>
            <person name="Lohr M."/>
            <person name="Mayer K."/>
            <person name="Melkozernov A."/>
            <person name="Murata T."/>
            <person name="Nelson D."/>
            <person name="Pils B."/>
            <person name="Prigge M."/>
            <person name="Reiss B."/>
            <person name="Renner T."/>
            <person name="Rombauts S."/>
            <person name="Rushton P."/>
            <person name="Sanderfoot A."/>
            <person name="Schween G."/>
            <person name="Shiu S.-H."/>
            <person name="Stueber K."/>
            <person name="Theodoulou F.L."/>
            <person name="Tu H."/>
            <person name="Van de Peer Y."/>
            <person name="Verrier P.J."/>
            <person name="Waters E."/>
            <person name="Wood A."/>
            <person name="Yang L."/>
            <person name="Cove D."/>
            <person name="Cuming A."/>
            <person name="Hasebe M."/>
            <person name="Lucas S."/>
            <person name="Mishler D.B."/>
            <person name="Reski R."/>
            <person name="Grigoriev I."/>
            <person name="Quatrano R.S."/>
            <person name="Boore J.L."/>
        </authorList>
    </citation>
    <scope>NUCLEOTIDE SEQUENCE [LARGE SCALE GENOMIC DNA]</scope>
    <source>
        <strain evidence="3 4">cv. Gransden 2004</strain>
    </source>
</reference>
<sequence>MAPTVAVLAGLRAFRTKRASPATMSPSGGLVRQLHACRPNEVRASGSRYYSNDYIHAESMYNLTAMSGRSVKFGALVWGGVLTGILVPLCACNFQQRKPRGGSSRFFNFMHA</sequence>